<dbReference type="NCBIfam" id="TIGR00374">
    <property type="entry name" value="flippase-like domain"/>
    <property type="match status" value="1"/>
</dbReference>
<name>F6D1J5_METPW</name>
<evidence type="ECO:0000256" key="1">
    <source>
        <dbReference type="ARBA" id="ARBA00004651"/>
    </source>
</evidence>
<keyword evidence="5 7" id="KW-1133">Transmembrane helix</keyword>
<keyword evidence="9" id="KW-1185">Reference proteome</keyword>
<evidence type="ECO:0008006" key="10">
    <source>
        <dbReference type="Google" id="ProtNLM"/>
    </source>
</evidence>
<dbReference type="InterPro" id="IPR022791">
    <property type="entry name" value="L-PG_synthase/AglD"/>
</dbReference>
<comment type="subcellular location">
    <subcellularLocation>
        <location evidence="1">Cell membrane</location>
        <topology evidence="1">Multi-pass membrane protein</topology>
    </subcellularLocation>
</comment>
<dbReference type="Pfam" id="PF03706">
    <property type="entry name" value="LPG_synthase_TM"/>
    <property type="match status" value="1"/>
</dbReference>
<comment type="similarity">
    <text evidence="2">Belongs to the UPF0104 family.</text>
</comment>
<feature type="transmembrane region" description="Helical" evidence="7">
    <location>
        <begin position="139"/>
        <end position="158"/>
    </location>
</feature>
<dbReference type="eggNOG" id="arCOG00899">
    <property type="taxonomic scope" value="Archaea"/>
</dbReference>
<dbReference type="Proteomes" id="UP000009231">
    <property type="component" value="Chromosome"/>
</dbReference>
<evidence type="ECO:0000256" key="4">
    <source>
        <dbReference type="ARBA" id="ARBA00022692"/>
    </source>
</evidence>
<feature type="transmembrane region" description="Helical" evidence="7">
    <location>
        <begin position="5"/>
        <end position="23"/>
    </location>
</feature>
<feature type="transmembrane region" description="Helical" evidence="7">
    <location>
        <begin position="117"/>
        <end position="133"/>
    </location>
</feature>
<sequence length="333" mass="37139">MKQLYVLFVSLILLVLLVLWIGPSNIITAVKTANIWLILLAVLIHLVVIGVRSVRWGFIIKQPYEFKKNYVVKTIGLFAGNFSPARTAGELMNAVAGKRINKISLSEGLSAGLTERFFDIIICAILLILASYFMPKIRYMALIGGLASFTVVLLIYFINWREDSSLWIYEKIHPLISRLPIKKEVLDNLYTKFTTGLRGMIEYTNSFSNFKNLSFVFTLSAVSWLLECIRLLTVFYAFNVKISFSAIVIIFLLANIVGIVTALPGGMGSIEISLTGLFVLFGVSGSLAGSIALVDRLASFWVVSVLGIIFASYYARDILGEIKRYTLDLKTSK</sequence>
<feature type="transmembrane region" description="Helical" evidence="7">
    <location>
        <begin position="35"/>
        <end position="58"/>
    </location>
</feature>
<dbReference type="GO" id="GO:0005886">
    <property type="term" value="C:plasma membrane"/>
    <property type="evidence" value="ECO:0007669"/>
    <property type="project" value="UniProtKB-SubCell"/>
</dbReference>
<feature type="transmembrane region" description="Helical" evidence="7">
    <location>
        <begin position="215"/>
        <end position="238"/>
    </location>
</feature>
<evidence type="ECO:0000313" key="8">
    <source>
        <dbReference type="EMBL" id="AEG17223.1"/>
    </source>
</evidence>
<dbReference type="PANTHER" id="PTHR39087:SF2">
    <property type="entry name" value="UPF0104 MEMBRANE PROTEIN MJ1595"/>
    <property type="match status" value="1"/>
</dbReference>
<evidence type="ECO:0000313" key="9">
    <source>
        <dbReference type="Proteomes" id="UP000009231"/>
    </source>
</evidence>
<reference evidence="8 9" key="1">
    <citation type="journal article" date="2014" name="Int. J. Syst. Evol. Microbiol.">
        <title>Methanobacterium paludis sp. nov. and a novel strain of Methanobacterium lacus isolated from northern peatlands.</title>
        <authorList>
            <person name="Cadillo-Quiroz H."/>
            <person name="Brauer S.L."/>
            <person name="Goodson N."/>
            <person name="Yavitt J.B."/>
            <person name="Zinder S.H."/>
        </authorList>
    </citation>
    <scope>NUCLEOTIDE SEQUENCE [LARGE SCALE GENOMIC DNA]</scope>
    <source>
        <strain evidence="9">DSM 25820 / JCM 18151 / SWAN1</strain>
    </source>
</reference>
<dbReference type="EMBL" id="CP002772">
    <property type="protein sequence ID" value="AEG17223.1"/>
    <property type="molecule type" value="Genomic_DNA"/>
</dbReference>
<dbReference type="OrthoDB" id="69982at2157"/>
<gene>
    <name evidence="8" type="ordered locus">MSWAN_0177</name>
</gene>
<evidence type="ECO:0000256" key="5">
    <source>
        <dbReference type="ARBA" id="ARBA00022989"/>
    </source>
</evidence>
<dbReference type="AlphaFoldDB" id="F6D1J5"/>
<dbReference type="HOGENOM" id="CLU_048072_1_1_2"/>
<organism evidence="8 9">
    <name type="scientific">Methanobacterium paludis (strain DSM 25820 / JCM 18151 / SWAN1)</name>
    <dbReference type="NCBI Taxonomy" id="868131"/>
    <lineage>
        <taxon>Archaea</taxon>
        <taxon>Methanobacteriati</taxon>
        <taxon>Methanobacteriota</taxon>
        <taxon>Methanomada group</taxon>
        <taxon>Methanobacteria</taxon>
        <taxon>Methanobacteriales</taxon>
        <taxon>Methanobacteriaceae</taxon>
        <taxon>Methanobacterium</taxon>
    </lineage>
</organism>
<dbReference type="RefSeq" id="WP_013824725.1">
    <property type="nucleotide sequence ID" value="NC_015574.1"/>
</dbReference>
<keyword evidence="3" id="KW-1003">Cell membrane</keyword>
<dbReference type="PANTHER" id="PTHR39087">
    <property type="entry name" value="UPF0104 MEMBRANE PROTEIN MJ1595"/>
    <property type="match status" value="1"/>
</dbReference>
<dbReference type="KEGG" id="mew:MSWAN_0177"/>
<evidence type="ECO:0000256" key="2">
    <source>
        <dbReference type="ARBA" id="ARBA00011061"/>
    </source>
</evidence>
<dbReference type="GeneID" id="10667655"/>
<keyword evidence="4 7" id="KW-0812">Transmembrane</keyword>
<feature type="transmembrane region" description="Helical" evidence="7">
    <location>
        <begin position="244"/>
        <end position="265"/>
    </location>
</feature>
<proteinExistence type="inferred from homology"/>
<feature type="transmembrane region" description="Helical" evidence="7">
    <location>
        <begin position="298"/>
        <end position="315"/>
    </location>
</feature>
<protein>
    <recommendedName>
        <fullName evidence="10">Lysylphosphatidylglycerol synthetase/UPF0104</fullName>
    </recommendedName>
</protein>
<feature type="transmembrane region" description="Helical" evidence="7">
    <location>
        <begin position="272"/>
        <end position="292"/>
    </location>
</feature>
<keyword evidence="6 7" id="KW-0472">Membrane</keyword>
<evidence type="ECO:0000256" key="7">
    <source>
        <dbReference type="SAM" id="Phobius"/>
    </source>
</evidence>
<accession>F6D1J5</accession>
<dbReference type="STRING" id="868131.MSWAN_0177"/>
<evidence type="ECO:0000256" key="3">
    <source>
        <dbReference type="ARBA" id="ARBA00022475"/>
    </source>
</evidence>
<evidence type="ECO:0000256" key="6">
    <source>
        <dbReference type="ARBA" id="ARBA00023136"/>
    </source>
</evidence>